<sequence>MYEGLSNHPVRPTMDYAAAAEMRRLLGCGWRATGEACPRCGTTILEGAGETVCVKCDPQDGGGKSGGGKSPDASERIGAKLLLGWVLLGDACPRCGVPLMRSPDGVTQCVACAGRAPSESAPGGWVLLEEPCGCGVPLIRTDGVTRCVACKTESIVGDKLLALVCQLGSTENKSRTSAAISTLARALVACGEQVPRAVRPLISYEISRHAGLLDPTEPGDDLLDVVANLSDALTRLKEGFSGVG</sequence>
<comment type="caution">
    <text evidence="1">The sequence shown here is derived from an EMBL/GenBank/DDBJ whole genome shotgun (WGS) entry which is preliminary data.</text>
</comment>
<dbReference type="InterPro" id="IPR051888">
    <property type="entry name" value="UPF0148_domain"/>
</dbReference>
<dbReference type="PANTHER" id="PTHR16537">
    <property type="entry name" value="SJOEGREN SYNDROME/SCLERODERMA AUTOANTIGEN 1"/>
    <property type="match status" value="1"/>
</dbReference>
<evidence type="ECO:0000313" key="1">
    <source>
        <dbReference type="EMBL" id="KAJ8601079.1"/>
    </source>
</evidence>
<dbReference type="Proteomes" id="UP001230188">
    <property type="component" value="Unassembled WGS sequence"/>
</dbReference>
<organism evidence="1 2">
    <name type="scientific">Chrysophaeum taylorii</name>
    <dbReference type="NCBI Taxonomy" id="2483200"/>
    <lineage>
        <taxon>Eukaryota</taxon>
        <taxon>Sar</taxon>
        <taxon>Stramenopiles</taxon>
        <taxon>Ochrophyta</taxon>
        <taxon>Pelagophyceae</taxon>
        <taxon>Pelagomonadales</taxon>
        <taxon>Pelagomonadaceae</taxon>
        <taxon>Chrysophaeum</taxon>
    </lineage>
</organism>
<dbReference type="Pfam" id="PF06677">
    <property type="entry name" value="Auto_anti-p27"/>
    <property type="match status" value="3"/>
</dbReference>
<accession>A0AAD7XK31</accession>
<protein>
    <submittedName>
        <fullName evidence="1">Uncharacterized protein</fullName>
    </submittedName>
</protein>
<reference evidence="1" key="1">
    <citation type="submission" date="2023-01" db="EMBL/GenBank/DDBJ databases">
        <title>Metagenome sequencing of chrysophaentin producing Chrysophaeum taylorii.</title>
        <authorList>
            <person name="Davison J."/>
            <person name="Bewley C."/>
        </authorList>
    </citation>
    <scope>NUCLEOTIDE SEQUENCE</scope>
    <source>
        <strain evidence="1">NIES-1699</strain>
    </source>
</reference>
<gene>
    <name evidence="1" type="ORF">CTAYLR_008200</name>
</gene>
<keyword evidence="2" id="KW-1185">Reference proteome</keyword>
<dbReference type="EMBL" id="JAQMWT010000454">
    <property type="protein sequence ID" value="KAJ8601079.1"/>
    <property type="molecule type" value="Genomic_DNA"/>
</dbReference>
<evidence type="ECO:0000313" key="2">
    <source>
        <dbReference type="Proteomes" id="UP001230188"/>
    </source>
</evidence>
<dbReference type="InterPro" id="IPR009563">
    <property type="entry name" value="SSSCA1"/>
</dbReference>
<dbReference type="PANTHER" id="PTHR16537:SF1">
    <property type="entry name" value="PROTEIN ZNRD2"/>
    <property type="match status" value="1"/>
</dbReference>
<proteinExistence type="predicted"/>
<name>A0AAD7XK31_9STRA</name>
<dbReference type="AlphaFoldDB" id="A0AAD7XK31"/>